<protein>
    <submittedName>
        <fullName evidence="2">Uncharacterized protein</fullName>
    </submittedName>
</protein>
<sequence>MATREGKGGGCRELSRRRGCAVRNQLLPRQEREESAAVQLARALPAVLARTCLGRRGRAPTKRSAGLPLQEGSGARRSGGQHPGGAQPSCLFCSVSRYYSRFSSVDAVAYA</sequence>
<comment type="caution">
    <text evidence="2">The sequence shown here is derived from an EMBL/GenBank/DDBJ whole genome shotgun (WGS) entry which is preliminary data.</text>
</comment>
<name>A0A9Q0XLG7_9SAUR</name>
<reference evidence="2" key="1">
    <citation type="journal article" date="2023" name="DNA Res.">
        <title>Chromosome-level genome assembly of Phrynocephalus forsythii using third-generation DNA sequencing and Hi-C analysis.</title>
        <authorList>
            <person name="Qi Y."/>
            <person name="Zhao W."/>
            <person name="Zhao Y."/>
            <person name="Niu C."/>
            <person name="Cao S."/>
            <person name="Zhang Y."/>
        </authorList>
    </citation>
    <scope>NUCLEOTIDE SEQUENCE</scope>
    <source>
        <tissue evidence="2">Muscle</tissue>
    </source>
</reference>
<dbReference type="AlphaFoldDB" id="A0A9Q0XLG7"/>
<dbReference type="EMBL" id="JAPFRF010000010">
    <property type="protein sequence ID" value="KAJ7319690.1"/>
    <property type="molecule type" value="Genomic_DNA"/>
</dbReference>
<dbReference type="Proteomes" id="UP001142489">
    <property type="component" value="Unassembled WGS sequence"/>
</dbReference>
<feature type="region of interest" description="Disordered" evidence="1">
    <location>
        <begin position="55"/>
        <end position="87"/>
    </location>
</feature>
<gene>
    <name evidence="2" type="ORF">JRQ81_019201</name>
</gene>
<accession>A0A9Q0XLG7</accession>
<organism evidence="2 3">
    <name type="scientific">Phrynocephalus forsythii</name>
    <dbReference type="NCBI Taxonomy" id="171643"/>
    <lineage>
        <taxon>Eukaryota</taxon>
        <taxon>Metazoa</taxon>
        <taxon>Chordata</taxon>
        <taxon>Craniata</taxon>
        <taxon>Vertebrata</taxon>
        <taxon>Euteleostomi</taxon>
        <taxon>Lepidosauria</taxon>
        <taxon>Squamata</taxon>
        <taxon>Bifurcata</taxon>
        <taxon>Unidentata</taxon>
        <taxon>Episquamata</taxon>
        <taxon>Toxicofera</taxon>
        <taxon>Iguania</taxon>
        <taxon>Acrodonta</taxon>
        <taxon>Agamidae</taxon>
        <taxon>Agaminae</taxon>
        <taxon>Phrynocephalus</taxon>
    </lineage>
</organism>
<evidence type="ECO:0000313" key="2">
    <source>
        <dbReference type="EMBL" id="KAJ7319690.1"/>
    </source>
</evidence>
<evidence type="ECO:0000313" key="3">
    <source>
        <dbReference type="Proteomes" id="UP001142489"/>
    </source>
</evidence>
<keyword evidence="3" id="KW-1185">Reference proteome</keyword>
<evidence type="ECO:0000256" key="1">
    <source>
        <dbReference type="SAM" id="MobiDB-lite"/>
    </source>
</evidence>
<proteinExistence type="predicted"/>